<dbReference type="NCBIfam" id="TIGR00179">
    <property type="entry name" value="murB"/>
    <property type="match status" value="1"/>
</dbReference>
<evidence type="ECO:0000256" key="3">
    <source>
        <dbReference type="ARBA" id="ARBA00004496"/>
    </source>
</evidence>
<evidence type="ECO:0000256" key="2">
    <source>
        <dbReference type="ARBA" id="ARBA00003921"/>
    </source>
</evidence>
<evidence type="ECO:0000256" key="8">
    <source>
        <dbReference type="ARBA" id="ARBA00022827"/>
    </source>
</evidence>
<comment type="function">
    <text evidence="2 16">Cell wall formation.</text>
</comment>
<comment type="pathway">
    <text evidence="4 16">Cell wall biogenesis; peptidoglycan biosynthesis.</text>
</comment>
<keyword evidence="10 16" id="KW-0133">Cell shape</keyword>
<comment type="catalytic activity">
    <reaction evidence="15 16">
        <text>UDP-N-acetyl-alpha-D-muramate + NADP(+) = UDP-N-acetyl-3-O-(1-carboxyvinyl)-alpha-D-glucosamine + NADPH + H(+)</text>
        <dbReference type="Rhea" id="RHEA:12248"/>
        <dbReference type="ChEBI" id="CHEBI:15378"/>
        <dbReference type="ChEBI" id="CHEBI:57783"/>
        <dbReference type="ChEBI" id="CHEBI:58349"/>
        <dbReference type="ChEBI" id="CHEBI:68483"/>
        <dbReference type="ChEBI" id="CHEBI:70757"/>
        <dbReference type="EC" id="1.3.1.98"/>
    </reaction>
</comment>
<keyword evidence="9 16" id="KW-0521">NADP</keyword>
<evidence type="ECO:0000256" key="9">
    <source>
        <dbReference type="ARBA" id="ARBA00022857"/>
    </source>
</evidence>
<dbReference type="InterPro" id="IPR016167">
    <property type="entry name" value="FAD-bd_PCMH_sub1"/>
</dbReference>
<evidence type="ECO:0000256" key="14">
    <source>
        <dbReference type="ARBA" id="ARBA00023316"/>
    </source>
</evidence>
<sequence length="304" mass="33684">MNFKVQNNIALAPLSTFQIGGVVREYIQVESPEGLVEIVEWANEENKPFRVFAGGSNVVFPDEGVQDLVVQVKGGKYAGNMRELVVDAGVDLVQVVSYSIGQGWKGLESLSGIPGTVGGAIVGNAGAYGHSISEVVEKVEVLDGDKRCFINKEECSFSYRESVFKQKSYLILRVVLKFELGNREELEKTSKEIIKKREVKYHPGIKCPGSFFKNIIASDLNEEQLRNIEKNKIVYGKIPAGYLLEEVGVKGMRVGGIEIADYHGNLFINKGNGTASQVKKLAAILKDKVREKFGIELEEEIRYF</sequence>
<comment type="cofactor">
    <cofactor evidence="1 16">
        <name>FAD</name>
        <dbReference type="ChEBI" id="CHEBI:57692"/>
    </cofactor>
</comment>
<keyword evidence="13 16" id="KW-0131">Cell cycle</keyword>
<dbReference type="Pfam" id="PF01565">
    <property type="entry name" value="FAD_binding_4"/>
    <property type="match status" value="1"/>
</dbReference>
<dbReference type="SUPFAM" id="SSF56176">
    <property type="entry name" value="FAD-binding/transporter-associated domain-like"/>
    <property type="match status" value="1"/>
</dbReference>
<dbReference type="Pfam" id="PF02873">
    <property type="entry name" value="MurB_C"/>
    <property type="match status" value="1"/>
</dbReference>
<dbReference type="PANTHER" id="PTHR21071">
    <property type="entry name" value="UDP-N-ACETYLENOLPYRUVOYLGLUCOSAMINE REDUCTASE"/>
    <property type="match status" value="1"/>
</dbReference>
<dbReference type="SUPFAM" id="SSF56194">
    <property type="entry name" value="Uridine diphospho-N-Acetylenolpyruvylglucosamine reductase, MurB, C-terminal domain"/>
    <property type="match status" value="1"/>
</dbReference>
<dbReference type="GO" id="GO:0005829">
    <property type="term" value="C:cytosol"/>
    <property type="evidence" value="ECO:0007669"/>
    <property type="project" value="TreeGrafter"/>
</dbReference>
<feature type="active site" description="Proton donor" evidence="16">
    <location>
        <position position="210"/>
    </location>
</feature>
<keyword evidence="11 16" id="KW-0573">Peptidoglycan synthesis</keyword>
<keyword evidence="6 16" id="KW-0132">Cell division</keyword>
<evidence type="ECO:0000256" key="7">
    <source>
        <dbReference type="ARBA" id="ARBA00022630"/>
    </source>
</evidence>
<dbReference type="EC" id="1.3.1.98" evidence="16"/>
<feature type="active site" evidence="16">
    <location>
        <position position="300"/>
    </location>
</feature>
<keyword evidence="5 16" id="KW-0963">Cytoplasm</keyword>
<proteinExistence type="inferred from homology"/>
<name>A0A1F5ZQC8_9BACT</name>
<dbReference type="Gene3D" id="3.30.43.10">
    <property type="entry name" value="Uridine Diphospho-n-acetylenolpyruvylglucosamine Reductase, domain 2"/>
    <property type="match status" value="1"/>
</dbReference>
<dbReference type="InterPro" id="IPR036318">
    <property type="entry name" value="FAD-bd_PCMH-like_sf"/>
</dbReference>
<dbReference type="GO" id="GO:0071949">
    <property type="term" value="F:FAD binding"/>
    <property type="evidence" value="ECO:0007669"/>
    <property type="project" value="InterPro"/>
</dbReference>
<dbReference type="Proteomes" id="UP000177383">
    <property type="component" value="Unassembled WGS sequence"/>
</dbReference>
<evidence type="ECO:0000256" key="11">
    <source>
        <dbReference type="ARBA" id="ARBA00022984"/>
    </source>
</evidence>
<evidence type="ECO:0000256" key="1">
    <source>
        <dbReference type="ARBA" id="ARBA00001974"/>
    </source>
</evidence>
<keyword evidence="8 16" id="KW-0274">FAD</keyword>
<feature type="active site" evidence="16">
    <location>
        <position position="160"/>
    </location>
</feature>
<dbReference type="GO" id="GO:0051301">
    <property type="term" value="P:cell division"/>
    <property type="evidence" value="ECO:0007669"/>
    <property type="project" value="UniProtKB-KW"/>
</dbReference>
<evidence type="ECO:0000256" key="13">
    <source>
        <dbReference type="ARBA" id="ARBA00023306"/>
    </source>
</evidence>
<dbReference type="GO" id="GO:0008762">
    <property type="term" value="F:UDP-N-acetylmuramate dehydrogenase activity"/>
    <property type="evidence" value="ECO:0007669"/>
    <property type="project" value="UniProtKB-UniRule"/>
</dbReference>
<accession>A0A1F5ZQC8</accession>
<dbReference type="HAMAP" id="MF_00037">
    <property type="entry name" value="MurB"/>
    <property type="match status" value="1"/>
</dbReference>
<dbReference type="STRING" id="1798375.A2773_05605"/>
<keyword evidence="12 16" id="KW-0560">Oxidoreductase</keyword>
<evidence type="ECO:0000256" key="6">
    <source>
        <dbReference type="ARBA" id="ARBA00022618"/>
    </source>
</evidence>
<comment type="caution">
    <text evidence="18">The sequence shown here is derived from an EMBL/GenBank/DDBJ whole genome shotgun (WGS) entry which is preliminary data.</text>
</comment>
<dbReference type="InterPro" id="IPR036635">
    <property type="entry name" value="MurB_C_sf"/>
</dbReference>
<feature type="domain" description="FAD-binding PCMH-type" evidence="17">
    <location>
        <begin position="19"/>
        <end position="185"/>
    </location>
</feature>
<dbReference type="PANTHER" id="PTHR21071:SF4">
    <property type="entry name" value="UDP-N-ACETYLENOLPYRUVOYLGLUCOSAMINE REDUCTASE"/>
    <property type="match status" value="1"/>
</dbReference>
<dbReference type="UniPathway" id="UPA00219"/>
<dbReference type="GO" id="GO:0008360">
    <property type="term" value="P:regulation of cell shape"/>
    <property type="evidence" value="ECO:0007669"/>
    <property type="project" value="UniProtKB-KW"/>
</dbReference>
<dbReference type="InterPro" id="IPR016169">
    <property type="entry name" value="FAD-bd_PCMH_sub2"/>
</dbReference>
<dbReference type="EMBL" id="MFJE01000015">
    <property type="protein sequence ID" value="OGG14524.1"/>
    <property type="molecule type" value="Genomic_DNA"/>
</dbReference>
<dbReference type="AlphaFoldDB" id="A0A1F5ZQC8"/>
<keyword evidence="7 16" id="KW-0285">Flavoprotein</keyword>
<gene>
    <name evidence="16" type="primary">murB</name>
    <name evidence="18" type="ORF">A2773_05605</name>
</gene>
<evidence type="ECO:0000256" key="5">
    <source>
        <dbReference type="ARBA" id="ARBA00022490"/>
    </source>
</evidence>
<dbReference type="InterPro" id="IPR003170">
    <property type="entry name" value="MurB"/>
</dbReference>
<dbReference type="InterPro" id="IPR011601">
    <property type="entry name" value="MurB_C"/>
</dbReference>
<evidence type="ECO:0000256" key="12">
    <source>
        <dbReference type="ARBA" id="ARBA00023002"/>
    </source>
</evidence>
<protein>
    <recommendedName>
        <fullName evidence="16">UDP-N-acetylenolpyruvoylglucosamine reductase</fullName>
        <ecNumber evidence="16">1.3.1.98</ecNumber>
    </recommendedName>
    <alternativeName>
        <fullName evidence="16">UDP-N-acetylmuramate dehydrogenase</fullName>
    </alternativeName>
</protein>
<evidence type="ECO:0000256" key="10">
    <source>
        <dbReference type="ARBA" id="ARBA00022960"/>
    </source>
</evidence>
<dbReference type="Gene3D" id="3.90.78.10">
    <property type="entry name" value="UDP-N-acetylenolpyruvoylglucosamine reductase, C-terminal domain"/>
    <property type="match status" value="1"/>
</dbReference>
<dbReference type="PROSITE" id="PS51387">
    <property type="entry name" value="FAD_PCMH"/>
    <property type="match status" value="1"/>
</dbReference>
<dbReference type="GO" id="GO:0071555">
    <property type="term" value="P:cell wall organization"/>
    <property type="evidence" value="ECO:0007669"/>
    <property type="project" value="UniProtKB-KW"/>
</dbReference>
<evidence type="ECO:0000256" key="16">
    <source>
        <dbReference type="HAMAP-Rule" id="MF_00037"/>
    </source>
</evidence>
<comment type="subcellular location">
    <subcellularLocation>
        <location evidence="3 16">Cytoplasm</location>
    </subcellularLocation>
</comment>
<keyword evidence="14 16" id="KW-0961">Cell wall biogenesis/degradation</keyword>
<evidence type="ECO:0000313" key="19">
    <source>
        <dbReference type="Proteomes" id="UP000177383"/>
    </source>
</evidence>
<dbReference type="Gene3D" id="3.30.465.10">
    <property type="match status" value="1"/>
</dbReference>
<evidence type="ECO:0000256" key="4">
    <source>
        <dbReference type="ARBA" id="ARBA00004752"/>
    </source>
</evidence>
<dbReference type="InterPro" id="IPR006094">
    <property type="entry name" value="Oxid_FAD_bind_N"/>
</dbReference>
<evidence type="ECO:0000256" key="15">
    <source>
        <dbReference type="ARBA" id="ARBA00048914"/>
    </source>
</evidence>
<evidence type="ECO:0000259" key="17">
    <source>
        <dbReference type="PROSITE" id="PS51387"/>
    </source>
</evidence>
<dbReference type="InterPro" id="IPR016166">
    <property type="entry name" value="FAD-bd_PCMH"/>
</dbReference>
<evidence type="ECO:0000313" key="18">
    <source>
        <dbReference type="EMBL" id="OGG14524.1"/>
    </source>
</evidence>
<dbReference type="GO" id="GO:0009252">
    <property type="term" value="P:peptidoglycan biosynthetic process"/>
    <property type="evidence" value="ECO:0007669"/>
    <property type="project" value="UniProtKB-UniRule"/>
</dbReference>
<reference evidence="18 19" key="1">
    <citation type="journal article" date="2016" name="Nat. Commun.">
        <title>Thousands of microbial genomes shed light on interconnected biogeochemical processes in an aquifer system.</title>
        <authorList>
            <person name="Anantharaman K."/>
            <person name="Brown C.T."/>
            <person name="Hug L.A."/>
            <person name="Sharon I."/>
            <person name="Castelle C.J."/>
            <person name="Probst A.J."/>
            <person name="Thomas B.C."/>
            <person name="Singh A."/>
            <person name="Wilkins M.J."/>
            <person name="Karaoz U."/>
            <person name="Brodie E.L."/>
            <person name="Williams K.H."/>
            <person name="Hubbard S.S."/>
            <person name="Banfield J.F."/>
        </authorList>
    </citation>
    <scope>NUCLEOTIDE SEQUENCE [LARGE SCALE GENOMIC DNA]</scope>
</reference>
<organism evidence="18 19">
    <name type="scientific">Candidatus Gottesmanbacteria bacterium RIFCSPHIGHO2_01_FULL_39_10</name>
    <dbReference type="NCBI Taxonomy" id="1798375"/>
    <lineage>
        <taxon>Bacteria</taxon>
        <taxon>Candidatus Gottesmaniibacteriota</taxon>
    </lineage>
</organism>
<comment type="similarity">
    <text evidence="16">Belongs to the MurB family.</text>
</comment>